<dbReference type="GO" id="GO:0003887">
    <property type="term" value="F:DNA-directed DNA polymerase activity"/>
    <property type="evidence" value="ECO:0007669"/>
    <property type="project" value="UniProtKB-KW"/>
</dbReference>
<organism evidence="6 7">
    <name type="scientific">Peribacillus cavernae</name>
    <dbReference type="NCBI Taxonomy" id="1674310"/>
    <lineage>
        <taxon>Bacteria</taxon>
        <taxon>Bacillati</taxon>
        <taxon>Bacillota</taxon>
        <taxon>Bacilli</taxon>
        <taxon>Bacillales</taxon>
        <taxon>Bacillaceae</taxon>
        <taxon>Peribacillus</taxon>
    </lineage>
</organism>
<dbReference type="Gene3D" id="1.10.150.20">
    <property type="entry name" value="5' to 3' exonuclease, C-terminal subdomain"/>
    <property type="match status" value="1"/>
</dbReference>
<dbReference type="GO" id="GO:0006281">
    <property type="term" value="P:DNA repair"/>
    <property type="evidence" value="ECO:0007669"/>
    <property type="project" value="InterPro"/>
</dbReference>
<dbReference type="InterPro" id="IPR024728">
    <property type="entry name" value="PolY_HhH_motif"/>
</dbReference>
<dbReference type="Pfam" id="PF11799">
    <property type="entry name" value="IMS_C"/>
    <property type="match status" value="1"/>
</dbReference>
<gene>
    <name evidence="6" type="ORF">ELQ35_18715</name>
</gene>
<protein>
    <submittedName>
        <fullName evidence="6">UV damage repair protein UvrX</fullName>
    </submittedName>
</protein>
<dbReference type="Gene3D" id="3.30.70.270">
    <property type="match status" value="1"/>
</dbReference>
<dbReference type="GO" id="GO:0005829">
    <property type="term" value="C:cytosol"/>
    <property type="evidence" value="ECO:0007669"/>
    <property type="project" value="TreeGrafter"/>
</dbReference>
<evidence type="ECO:0000256" key="1">
    <source>
        <dbReference type="ARBA" id="ARBA00010945"/>
    </source>
</evidence>
<dbReference type="Gene3D" id="3.30.1490.100">
    <property type="entry name" value="DNA polymerase, Y-family, little finger domain"/>
    <property type="match status" value="1"/>
</dbReference>
<dbReference type="OrthoDB" id="9808813at2"/>
<feature type="domain" description="UmuC" evidence="5">
    <location>
        <begin position="11"/>
        <end position="198"/>
    </location>
</feature>
<name>A0A433HDZ3_9BACI</name>
<dbReference type="Pfam" id="PF11798">
    <property type="entry name" value="IMS_HHH"/>
    <property type="match status" value="1"/>
</dbReference>
<evidence type="ECO:0000256" key="3">
    <source>
        <dbReference type="ARBA" id="ARBA00022763"/>
    </source>
</evidence>
<keyword evidence="4" id="KW-0548">Nucleotidyltransferase</keyword>
<dbReference type="GO" id="GO:0009432">
    <property type="term" value="P:SOS response"/>
    <property type="evidence" value="ECO:0007669"/>
    <property type="project" value="TreeGrafter"/>
</dbReference>
<evidence type="ECO:0000313" key="6">
    <source>
        <dbReference type="EMBL" id="RUQ26536.1"/>
    </source>
</evidence>
<dbReference type="EMBL" id="RYZZ01000036">
    <property type="protein sequence ID" value="RUQ26536.1"/>
    <property type="molecule type" value="Genomic_DNA"/>
</dbReference>
<dbReference type="InterPro" id="IPR017961">
    <property type="entry name" value="DNA_pol_Y-fam_little_finger"/>
</dbReference>
<dbReference type="PROSITE" id="PS50173">
    <property type="entry name" value="UMUC"/>
    <property type="match status" value="1"/>
</dbReference>
<proteinExistence type="inferred from homology"/>
<dbReference type="InterPro" id="IPR036775">
    <property type="entry name" value="DNA_pol_Y-fam_lit_finger_sf"/>
</dbReference>
<dbReference type="PANTHER" id="PTHR11076">
    <property type="entry name" value="DNA REPAIR POLYMERASE UMUC / TRANSFERASE FAMILY MEMBER"/>
    <property type="match status" value="1"/>
</dbReference>
<accession>A0A433HDZ3</accession>
<dbReference type="SUPFAM" id="SSF56672">
    <property type="entry name" value="DNA/RNA polymerases"/>
    <property type="match status" value="1"/>
</dbReference>
<dbReference type="InterPro" id="IPR050116">
    <property type="entry name" value="DNA_polymerase-Y"/>
</dbReference>
<comment type="caution">
    <text evidence="6">The sequence shown here is derived from an EMBL/GenBank/DDBJ whole genome shotgun (WGS) entry which is preliminary data.</text>
</comment>
<evidence type="ECO:0000256" key="2">
    <source>
        <dbReference type="ARBA" id="ARBA00022457"/>
    </source>
</evidence>
<dbReference type="GO" id="GO:0003684">
    <property type="term" value="F:damaged DNA binding"/>
    <property type="evidence" value="ECO:0007669"/>
    <property type="project" value="InterPro"/>
</dbReference>
<keyword evidence="2" id="KW-0515">Mutator protein</keyword>
<reference evidence="6 7" key="1">
    <citation type="submission" date="2018-12" db="EMBL/GenBank/DDBJ databases">
        <title>Bacillus chawlae sp. nov., Bacillus glennii sp. nov., and Bacillus saganii sp. nov. Isolated from the Vehicle Assembly Building at Kennedy Space Center where the Viking Spacecraft were Assembled.</title>
        <authorList>
            <person name="Seuylemezian A."/>
            <person name="Vaishampayan P."/>
        </authorList>
    </citation>
    <scope>NUCLEOTIDE SEQUENCE [LARGE SCALE GENOMIC DNA]</scope>
    <source>
        <strain evidence="6 7">L5</strain>
    </source>
</reference>
<sequence>MDYSALPRHNVLCVDIKSFFASVEAYNLTVDPLTAYIAVIGDKKRSGSIVLAASPMMKKEYRIKTGSRLYEIPTGDPRIHVVEANMGQYLQTSIEITKLMNKFVPMEAIHQYSIDEFWITADGIEGLFGDRWELARQIQQVIYDEFRLPSCIGIGPNRFLSKVILDTEAKKKGIAECQYEDVQQKLWPLPVEEIWGIGRRMKRNLNRQGIVTLGDLARYPLSMLKKRFGIMGEQMWYHAWGVDLSPVLGQPYDNTHSTQKGYGHGITLLRDYTGDEVGAVLLDLAEEVCRRTRTANMCGRTIHFGIGYSNYEGGGGFSRSRSIDVPTNVTLDVYKICMDLFRENYNGGIIRSVHLSLNNLSPDDGTQLNLFENNEKKHRLGYVMDSIRAKYGPTAILWARSYTDAGVALDRSKKIGGHRA</sequence>
<dbReference type="Pfam" id="PF00817">
    <property type="entry name" value="IMS"/>
    <property type="match status" value="1"/>
</dbReference>
<evidence type="ECO:0000259" key="5">
    <source>
        <dbReference type="PROSITE" id="PS50173"/>
    </source>
</evidence>
<dbReference type="InterPro" id="IPR043128">
    <property type="entry name" value="Rev_trsase/Diguanyl_cyclase"/>
</dbReference>
<keyword evidence="4" id="KW-0808">Transferase</keyword>
<keyword evidence="7" id="KW-1185">Reference proteome</keyword>
<dbReference type="SUPFAM" id="SSF100879">
    <property type="entry name" value="Lesion bypass DNA polymerase (Y-family), little finger domain"/>
    <property type="match status" value="1"/>
</dbReference>
<keyword evidence="3" id="KW-0227">DNA damage</keyword>
<dbReference type="InterPro" id="IPR043502">
    <property type="entry name" value="DNA/RNA_pol_sf"/>
</dbReference>
<dbReference type="AlphaFoldDB" id="A0A433HDZ3"/>
<dbReference type="GO" id="GO:0042276">
    <property type="term" value="P:error-prone translesion synthesis"/>
    <property type="evidence" value="ECO:0007669"/>
    <property type="project" value="TreeGrafter"/>
</dbReference>
<evidence type="ECO:0000256" key="4">
    <source>
        <dbReference type="ARBA" id="ARBA00022932"/>
    </source>
</evidence>
<dbReference type="Proteomes" id="UP000267430">
    <property type="component" value="Unassembled WGS sequence"/>
</dbReference>
<dbReference type="PANTHER" id="PTHR11076:SF35">
    <property type="entry name" value="DNA REPAIR PROTEIN HOMOLOG YOBH"/>
    <property type="match status" value="1"/>
</dbReference>
<dbReference type="Gene3D" id="3.40.1170.60">
    <property type="match status" value="1"/>
</dbReference>
<evidence type="ECO:0000313" key="7">
    <source>
        <dbReference type="Proteomes" id="UP000267430"/>
    </source>
</evidence>
<keyword evidence="4" id="KW-0239">DNA-directed DNA polymerase</keyword>
<dbReference type="CDD" id="cd01700">
    <property type="entry name" value="PolY_Pol_V_umuC"/>
    <property type="match status" value="1"/>
</dbReference>
<comment type="similarity">
    <text evidence="1">Belongs to the DNA polymerase type-Y family.</text>
</comment>
<dbReference type="InterPro" id="IPR001126">
    <property type="entry name" value="UmuC"/>
</dbReference>